<dbReference type="Proteomes" id="UP000029870">
    <property type="component" value="Unassembled WGS sequence"/>
</dbReference>
<reference evidence="1 2" key="1">
    <citation type="journal article" date="2014" name="Genome Announc.">
        <title>Draft genome sequences of eight enterohepatic helicobacter species isolated from both laboratory and wild rodents.</title>
        <authorList>
            <person name="Sheh A."/>
            <person name="Shen Z."/>
            <person name="Fox J.G."/>
        </authorList>
    </citation>
    <scope>NUCLEOTIDE SEQUENCE [LARGE SCALE GENOMIC DNA]</scope>
    <source>
        <strain evidence="1 2">Missouri</strain>
    </source>
</reference>
<organism evidence="1 2">
    <name type="scientific">Helicobacter bilis</name>
    <dbReference type="NCBI Taxonomy" id="37372"/>
    <lineage>
        <taxon>Bacteria</taxon>
        <taxon>Pseudomonadati</taxon>
        <taxon>Campylobacterota</taxon>
        <taxon>Epsilonproteobacteria</taxon>
        <taxon>Campylobacterales</taxon>
        <taxon>Helicobacteraceae</taxon>
        <taxon>Helicobacter</taxon>
    </lineage>
</organism>
<comment type="caution">
    <text evidence="1">The sequence shown here is derived from an EMBL/GenBank/DDBJ whole genome shotgun (WGS) entry which is preliminary data.</text>
</comment>
<dbReference type="EMBL" id="JRPH02000036">
    <property type="protein sequence ID" value="TLE03020.1"/>
    <property type="molecule type" value="Genomic_DNA"/>
</dbReference>
<proteinExistence type="predicted"/>
<gene>
    <name evidence="1" type="ORF">LS77_009535</name>
</gene>
<dbReference type="AlphaFoldDB" id="A0A6D2C319"/>
<dbReference type="GeneID" id="60655522"/>
<dbReference type="RefSeq" id="WP_004083809.1">
    <property type="nucleotide sequence ID" value="NZ_JAERIZ010000042.1"/>
</dbReference>
<sequence>MQNIIFSVFLFMGFFSYGNAIEASNILRDIDPLPYSFERKVSTLKKIGMEYCMEQDNFKEQSFWLWHFKRKLELYKSFDGRIINFFNDESDSEFAKFKDFINNKLQGNILPPLYTCLELYDSKEYQAEVERIVKKYCKDCE</sequence>
<evidence type="ECO:0000313" key="2">
    <source>
        <dbReference type="Proteomes" id="UP000029870"/>
    </source>
</evidence>
<name>A0A6D2C319_9HELI</name>
<evidence type="ECO:0000313" key="1">
    <source>
        <dbReference type="EMBL" id="TLE03020.1"/>
    </source>
</evidence>
<accession>A0A6D2C319</accession>
<protein>
    <submittedName>
        <fullName evidence="1">Uncharacterized protein</fullName>
    </submittedName>
</protein>